<feature type="compositionally biased region" description="Basic and acidic residues" evidence="2">
    <location>
        <begin position="1158"/>
        <end position="1200"/>
    </location>
</feature>
<feature type="compositionally biased region" description="Basic and acidic residues" evidence="2">
    <location>
        <begin position="1807"/>
        <end position="1829"/>
    </location>
</feature>
<feature type="region of interest" description="Disordered" evidence="2">
    <location>
        <begin position="467"/>
        <end position="491"/>
    </location>
</feature>
<feature type="compositionally biased region" description="Basic and acidic residues" evidence="2">
    <location>
        <begin position="670"/>
        <end position="681"/>
    </location>
</feature>
<feature type="compositionally biased region" description="Low complexity" evidence="2">
    <location>
        <begin position="469"/>
        <end position="482"/>
    </location>
</feature>
<feature type="compositionally biased region" description="Acidic residues" evidence="2">
    <location>
        <begin position="1770"/>
        <end position="1806"/>
    </location>
</feature>
<organism evidence="3 4">
    <name type="scientific">Astyanax mexicanus</name>
    <name type="common">Blind cave fish</name>
    <name type="synonym">Astyanax fasciatus mexicanus</name>
    <dbReference type="NCBI Taxonomy" id="7994"/>
    <lineage>
        <taxon>Eukaryota</taxon>
        <taxon>Metazoa</taxon>
        <taxon>Chordata</taxon>
        <taxon>Craniata</taxon>
        <taxon>Vertebrata</taxon>
        <taxon>Euteleostomi</taxon>
        <taxon>Actinopterygii</taxon>
        <taxon>Neopterygii</taxon>
        <taxon>Teleostei</taxon>
        <taxon>Ostariophysi</taxon>
        <taxon>Characiformes</taxon>
        <taxon>Characoidei</taxon>
        <taxon>Acestrorhamphidae</taxon>
        <taxon>Acestrorhamphinae</taxon>
        <taxon>Astyanax</taxon>
    </lineage>
</organism>
<feature type="compositionally biased region" description="Basic and acidic residues" evidence="2">
    <location>
        <begin position="1291"/>
        <end position="1323"/>
    </location>
</feature>
<feature type="compositionally biased region" description="Pro residues" evidence="2">
    <location>
        <begin position="284"/>
        <end position="299"/>
    </location>
</feature>
<feature type="compositionally biased region" description="Basic and acidic residues" evidence="2">
    <location>
        <begin position="1207"/>
        <end position="1223"/>
    </location>
</feature>
<keyword evidence="1" id="KW-0175">Coiled coil</keyword>
<feature type="compositionally biased region" description="Basic and acidic residues" evidence="2">
    <location>
        <begin position="1403"/>
        <end position="1466"/>
    </location>
</feature>
<feature type="compositionally biased region" description="Polar residues" evidence="2">
    <location>
        <begin position="858"/>
        <end position="877"/>
    </location>
</feature>
<feature type="compositionally biased region" description="Basic and acidic residues" evidence="2">
    <location>
        <begin position="739"/>
        <end position="800"/>
    </location>
</feature>
<protein>
    <submittedName>
        <fullName evidence="3">Uncharacterized protein</fullName>
    </submittedName>
</protein>
<feature type="compositionally biased region" description="Low complexity" evidence="2">
    <location>
        <begin position="130"/>
        <end position="166"/>
    </location>
</feature>
<evidence type="ECO:0000313" key="3">
    <source>
        <dbReference type="Ensembl" id="ENSAMXP00005034547.1"/>
    </source>
</evidence>
<feature type="compositionally biased region" description="Basic and acidic residues" evidence="2">
    <location>
        <begin position="980"/>
        <end position="999"/>
    </location>
</feature>
<feature type="compositionally biased region" description="Basic and acidic residues" evidence="2">
    <location>
        <begin position="1633"/>
        <end position="1659"/>
    </location>
</feature>
<feature type="compositionally biased region" description="Polar residues" evidence="2">
    <location>
        <begin position="1841"/>
        <end position="1861"/>
    </location>
</feature>
<reference evidence="3" key="1">
    <citation type="submission" date="2025-08" db="UniProtKB">
        <authorList>
            <consortium name="Ensembl"/>
        </authorList>
    </citation>
    <scope>IDENTIFICATION</scope>
</reference>
<feature type="compositionally biased region" description="Polar residues" evidence="2">
    <location>
        <begin position="1754"/>
        <end position="1763"/>
    </location>
</feature>
<feature type="region of interest" description="Disordered" evidence="2">
    <location>
        <begin position="699"/>
        <end position="1143"/>
    </location>
</feature>
<feature type="compositionally biased region" description="Acidic residues" evidence="2">
    <location>
        <begin position="1867"/>
        <end position="1887"/>
    </location>
</feature>
<feature type="compositionally biased region" description="Basic and acidic residues" evidence="2">
    <location>
        <begin position="1607"/>
        <end position="1620"/>
    </location>
</feature>
<sequence length="1916" mass="214160">MNEKLKKIQEQRRLQAEADAEKLKQEQLKWAEQQKEFEDEMKSRFSHSESVETAVEAAVLVSQRKQNPREFFRQLSLSSNDPQPNPPSPSPTVRSSNRRIHRSLTDVILFTKSSSSSPSSPGSPKPLSPFFPSSPTSHSPTPLSQPQHTHSSLTTIPPYIPAYIPTKSPAVDSPSPTSRHTGVFTSDPCDPMEVFPPPPRDLKMVSPLPPIGPREVFSSTSSGPREVFPTPPSGPREVFPPPPSGLRDVFPAPSSGPKDVFLATSSGPRDVFLATSSGPRDVFPAPPSGPREVFPPPCSGPIKVLLLPPSGPREVFPPPPSGPRDVFPQPPSGPRDVFPLPPPSGPKDVFPPPTSGPKDVFPPPPSGPREVFPLPPSGPKEVFPPPSSSPREAISSPPRGQKVISPLPPSGQTAMSTSPSNPIEFFRPHPGDLTVGSLSPPQGQKVVSLLHDSGPMEVFKSPISNQTVSTLAAPSTASSTSLQPCSPENPNISLTELVEGLTFYPPPSAADITTQSLVQPETENLAPPQVQPTGPAAQNSVCDLVLTNTQGSSPDQVQPDMPSAIVSFPMISSAQPVPRPPSRPLPALPVREFCSLDSMIPTDEEAERNDGEVTGEKEPWVNAQASMISIPEEEDDYVDKRGLEEEKQLKVGKDRDVRKKEVVMEQEEEKQEKMHKEKDEEMFSLAEQKNVGFKAENVESQMVEERDEGITVVEEENLGKREHNPEDGIPTQVSMISIPKEESVDGKPKEENEASVKDKVEIEKKDSDIFNEKKDRDKEVPQEGRELTENNDDGKVEKGQEGMMGQEEEKLEEVHREKDGEILSPCKEKNKDMVNAENLESKLVGERDEGIKEEEQNLEITKTNPEQWFATQPSMISSPKEESVGGQAKNENKDLKENKAGKENKDSEIQNERKERDEDTPEDAKEPTEKKDDGKVGEVQMEVMETKEVKQVMVQSEKDKEMVPSSEAENEDTEANNVESKAEEERNEGMKEEEEKLEMTKNNPEHWIASQSSIISIPKEKSVDGEAKFENEDLKKDEVVRKKKDSDIRNERKERDEEAPQEGRELTEKTDDAKVSKEQKGMMEQEEKTQEKVHGEKDEQILRPLEETSKSMECENLESKMVGERDEGIKEEEEKLEKIENDPKYGTAAQACMISIPKEESIDGQAKDENKVPKDNEVGPEKKDSKLLKIEKKDDRKVGEEQAEVMEPEKKTQEKVHGEKDEQILLPWEETSKSMEGENLDSKIVEERNEGMKGEEEKLEKKENDPENWIAAQVSLISIPMQESVDGESTDENKERKENEAGLKKEDSNILKIEKKDDGKVGEEQAEVMEQEEKTQEKVHREKDEQILLPLEETRKSMEGENLDSKIVEERNEGMKEEEEKLEKTENDPENWIAAQVSLISIPKEESGDGQAKDENKDPKENEAGRKRHEEAVKGLEEGKEQEEKTESLWDQEKLVDERVADAEKVNEEEEDGTMGEGLIDRVTEVGKDAETDVEVTAKDEIENEIKNEEKEAENVKGEDDINGQTSDMDWREKNIERVDAELEKVVYEVKNTEPTEEERSERDTNEDGQMVEAKESLDEGEEAERNENKVESKRKSEPFENWENSKNAKEFEEFEKSSEPEMNQEATASGQQHRDEVKTVEILKDDTVNKREPGEQNDKVAQTDVSEKLEEIAEHTSPCGHLQTAQESAENPMQSENLPIGKCLTIEVESNLSVSDDQPDSLPSVLAENLVATILESLATSIESSVTEATVFEQTFPASPSENSREIEDSSVDEACEEAKEMEEVESKDESEEEESETEELDCEPAEWHTAELKTRHISTDSFEKLGSEDVGDELEDTDCTTSTDTNQLTSSSGLHSVQEMSYVDDGQEASYEEAQEPDYDSDSVEEATEHAFLPAIDVNLKVMDTNGLRYRKQD</sequence>
<feature type="region of interest" description="Disordered" evidence="2">
    <location>
        <begin position="1547"/>
        <end position="1697"/>
    </location>
</feature>
<feature type="region of interest" description="Disordered" evidence="2">
    <location>
        <begin position="1158"/>
        <end position="1533"/>
    </location>
</feature>
<dbReference type="Proteomes" id="UP000694621">
    <property type="component" value="Unplaced"/>
</dbReference>
<feature type="compositionally biased region" description="Basic and acidic residues" evidence="2">
    <location>
        <begin position="1018"/>
        <end position="1143"/>
    </location>
</feature>
<feature type="compositionally biased region" description="Polar residues" evidence="2">
    <location>
        <begin position="174"/>
        <end position="184"/>
    </location>
</feature>
<feature type="compositionally biased region" description="Pro residues" evidence="2">
    <location>
        <begin position="229"/>
        <end position="244"/>
    </location>
</feature>
<feature type="compositionally biased region" description="Basic and acidic residues" evidence="2">
    <location>
        <begin position="944"/>
        <end position="962"/>
    </location>
</feature>
<feature type="compositionally biased region" description="Basic and acidic residues" evidence="2">
    <location>
        <begin position="1666"/>
        <end position="1675"/>
    </location>
</feature>
<feature type="compositionally biased region" description="Basic and acidic residues" evidence="2">
    <location>
        <begin position="890"/>
        <end position="936"/>
    </location>
</feature>
<feature type="region of interest" description="Disordered" evidence="2">
    <location>
        <begin position="70"/>
        <end position="450"/>
    </location>
</feature>
<dbReference type="Ensembl" id="ENSAMXT00005037697.1">
    <property type="protein sequence ID" value="ENSAMXP00005034547.1"/>
    <property type="gene ID" value="ENSAMXG00005016645.1"/>
</dbReference>
<feature type="compositionally biased region" description="Polar residues" evidence="2">
    <location>
        <begin position="410"/>
        <end position="421"/>
    </location>
</feature>
<name>A0A8B9KEB1_ASTMX</name>
<evidence type="ECO:0000256" key="1">
    <source>
        <dbReference type="SAM" id="Coils"/>
    </source>
</evidence>
<feature type="coiled-coil region" evidence="1">
    <location>
        <begin position="6"/>
        <end position="40"/>
    </location>
</feature>
<feature type="compositionally biased region" description="Basic and acidic residues" evidence="2">
    <location>
        <begin position="1479"/>
        <end position="1520"/>
    </location>
</feature>
<feature type="compositionally biased region" description="Acidic residues" evidence="2">
    <location>
        <begin position="1831"/>
        <end position="1840"/>
    </location>
</feature>
<feature type="compositionally biased region" description="Basic and acidic residues" evidence="2">
    <location>
        <begin position="1573"/>
        <end position="1599"/>
    </location>
</feature>
<feature type="region of interest" description="Disordered" evidence="2">
    <location>
        <begin position="661"/>
        <end position="681"/>
    </location>
</feature>
<feature type="compositionally biased region" description="Basic and acidic residues" evidence="2">
    <location>
        <begin position="1230"/>
        <end position="1265"/>
    </location>
</feature>
<evidence type="ECO:0000256" key="2">
    <source>
        <dbReference type="SAM" id="MobiDB-lite"/>
    </source>
</evidence>
<proteinExistence type="predicted"/>
<feature type="compositionally biased region" description="Basic and acidic residues" evidence="2">
    <location>
        <begin position="1331"/>
        <end position="1387"/>
    </location>
</feature>
<evidence type="ECO:0000313" key="4">
    <source>
        <dbReference type="Proteomes" id="UP000694621"/>
    </source>
</evidence>
<feature type="compositionally biased region" description="Basic and acidic residues" evidence="2">
    <location>
        <begin position="812"/>
        <end position="855"/>
    </location>
</feature>
<feature type="compositionally biased region" description="Pro residues" evidence="2">
    <location>
        <begin position="309"/>
        <end position="388"/>
    </location>
</feature>
<feature type="region of interest" description="Disordered" evidence="2">
    <location>
        <begin position="1754"/>
        <end position="1887"/>
    </location>
</feature>
<feature type="compositionally biased region" description="Basic and acidic residues" evidence="2">
    <location>
        <begin position="1547"/>
        <end position="1566"/>
    </location>
</feature>
<accession>A0A8B9KEB1</accession>
<feature type="compositionally biased region" description="Polar residues" evidence="2">
    <location>
        <begin position="1684"/>
        <end position="1697"/>
    </location>
</feature>
<feature type="compositionally biased region" description="Basic and acidic residues" evidence="2">
    <location>
        <begin position="717"/>
        <end position="726"/>
    </location>
</feature>